<reference evidence="2 3" key="1">
    <citation type="submission" date="2015-01" db="EMBL/GenBank/DDBJ databases">
        <title>The Genome Sequence of Exophiala xenobiotica CBS118157.</title>
        <authorList>
            <consortium name="The Broad Institute Genomics Platform"/>
            <person name="Cuomo C."/>
            <person name="de Hoog S."/>
            <person name="Gorbushina A."/>
            <person name="Stielow B."/>
            <person name="Teixiera M."/>
            <person name="Abouelleil A."/>
            <person name="Chapman S.B."/>
            <person name="Priest M."/>
            <person name="Young S.K."/>
            <person name="Wortman J."/>
            <person name="Nusbaum C."/>
            <person name="Birren B."/>
        </authorList>
    </citation>
    <scope>NUCLEOTIDE SEQUENCE [LARGE SCALE GENOMIC DNA]</scope>
    <source>
        <strain evidence="2 3">CBS 118157</strain>
    </source>
</reference>
<dbReference type="STRING" id="348802.A0A0D2CX87"/>
<feature type="compositionally biased region" description="Low complexity" evidence="1">
    <location>
        <begin position="10"/>
        <end position="29"/>
    </location>
</feature>
<evidence type="ECO:0000313" key="2">
    <source>
        <dbReference type="EMBL" id="KIW54787.1"/>
    </source>
</evidence>
<dbReference type="Gene3D" id="3.30.420.40">
    <property type="match status" value="2"/>
</dbReference>
<protein>
    <submittedName>
        <fullName evidence="2">Uncharacterized protein</fullName>
    </submittedName>
</protein>
<dbReference type="Proteomes" id="UP000054342">
    <property type="component" value="Unassembled WGS sequence"/>
</dbReference>
<dbReference type="GeneID" id="25329031"/>
<dbReference type="PANTHER" id="PTHR42749:SF1">
    <property type="entry name" value="CELL SHAPE-DETERMINING PROTEIN MREB"/>
    <property type="match status" value="1"/>
</dbReference>
<dbReference type="EMBL" id="KN847320">
    <property type="protein sequence ID" value="KIW54787.1"/>
    <property type="molecule type" value="Genomic_DNA"/>
</dbReference>
<dbReference type="AlphaFoldDB" id="A0A0D2CX87"/>
<keyword evidence="3" id="KW-1185">Reference proteome</keyword>
<proteinExistence type="predicted"/>
<dbReference type="OrthoDB" id="4155882at2759"/>
<name>A0A0D2CX87_9EURO</name>
<evidence type="ECO:0000256" key="1">
    <source>
        <dbReference type="SAM" id="MobiDB-lite"/>
    </source>
</evidence>
<dbReference type="PANTHER" id="PTHR42749">
    <property type="entry name" value="CELL SHAPE-DETERMINING PROTEIN MREB"/>
    <property type="match status" value="1"/>
</dbReference>
<dbReference type="RefSeq" id="XP_013315371.1">
    <property type="nucleotide sequence ID" value="XM_013459917.1"/>
</dbReference>
<dbReference type="HOGENOM" id="CLU_025337_0_0_1"/>
<dbReference type="CDD" id="cd10170">
    <property type="entry name" value="ASKHA_NBD_HSP70"/>
    <property type="match status" value="1"/>
</dbReference>
<evidence type="ECO:0000313" key="3">
    <source>
        <dbReference type="Proteomes" id="UP000054342"/>
    </source>
</evidence>
<dbReference type="InterPro" id="IPR043129">
    <property type="entry name" value="ATPase_NBD"/>
</dbReference>
<sequence>MDPEEPTFLSQSRRTTRSATAKRTATRVSPPRPPPSPQEIHISVDLGTVYTKAAVRLIWGHEGPRDITLQELEPITWLNNDTSVLTQVAVERASPSSKLPSRLLWGDEVTEAIREGRISEKDVERHFKPSLFDLETYPATEIRHLLQEISTYKGRTRFHQALIERGEDPDAKEMPQIYLHSDYTALAYTHILKVIAESHATLQWDPQEIETQPNWSPPGDPTIRVGLPLPVASTPDQINLVMALAKTAGIPNPYPEAEPASALAYHLIMSPIHEALGKTFLIVDIGGGSVDLKAWTVDSVSPLRVREADVGATEWCGGSSVNKTAGQIVKNKILSDTLIAEAVSDSREEKEILLIVNQFQREVERQFESVKRKFDGSQKAVFNLRGLPDAPECGMIQDRFTLDADNVKRAFDPSITKIISMIDSAIARIASRSRREGTTGQVDEILLVGGGSQNPYLRSRLRQRYDTNFYGSARYRIPVSHPTSAATGSTTVSRGALLLAADKDLVTERVVRRGYCVGRLEELGKRRYPRESLHTSEQDGQKRVYLSKFLIRPQQIIPANRPFRESVRGWRGLLMDCADENGRWEIVEHLYYSDTIANDGLWLEKPGLDIHEMDNPIVFHITQQDSKDFIATTRLTPDGTKQWFEIDYEVGVTVEGHTMIFDIIVPRNGKFPDDGGYGPNPIRRQGQYDCAGAFQLFNST</sequence>
<dbReference type="Gene3D" id="3.90.640.10">
    <property type="entry name" value="Actin, Chain A, domain 4"/>
    <property type="match status" value="1"/>
</dbReference>
<dbReference type="SUPFAM" id="SSF53067">
    <property type="entry name" value="Actin-like ATPase domain"/>
    <property type="match status" value="1"/>
</dbReference>
<accession>A0A0D2CX87</accession>
<organism evidence="2 3">
    <name type="scientific">Exophiala xenobiotica</name>
    <dbReference type="NCBI Taxonomy" id="348802"/>
    <lineage>
        <taxon>Eukaryota</taxon>
        <taxon>Fungi</taxon>
        <taxon>Dikarya</taxon>
        <taxon>Ascomycota</taxon>
        <taxon>Pezizomycotina</taxon>
        <taxon>Eurotiomycetes</taxon>
        <taxon>Chaetothyriomycetidae</taxon>
        <taxon>Chaetothyriales</taxon>
        <taxon>Herpotrichiellaceae</taxon>
        <taxon>Exophiala</taxon>
    </lineage>
</organism>
<gene>
    <name evidence="2" type="ORF">PV05_07123</name>
</gene>
<feature type="region of interest" description="Disordered" evidence="1">
    <location>
        <begin position="1"/>
        <end position="39"/>
    </location>
</feature>